<reference evidence="8" key="1">
    <citation type="submission" date="2021-01" db="EMBL/GenBank/DDBJ databases">
        <title>Modified the classification status of verrucomicrobia.</title>
        <authorList>
            <person name="Feng X."/>
        </authorList>
    </citation>
    <scope>NUCLEOTIDE SEQUENCE</scope>
    <source>
        <strain evidence="8">KCTC 22201</strain>
    </source>
</reference>
<dbReference type="PANTHER" id="PTHR33884">
    <property type="entry name" value="UPF0410 PROTEIN YMGE"/>
    <property type="match status" value="1"/>
</dbReference>
<organism evidence="8 9">
    <name type="scientific">Haloferula rosea</name>
    <dbReference type="NCBI Taxonomy" id="490093"/>
    <lineage>
        <taxon>Bacteria</taxon>
        <taxon>Pseudomonadati</taxon>
        <taxon>Verrucomicrobiota</taxon>
        <taxon>Verrucomicrobiia</taxon>
        <taxon>Verrucomicrobiales</taxon>
        <taxon>Verrucomicrobiaceae</taxon>
        <taxon>Haloferula</taxon>
    </lineage>
</organism>
<accession>A0A934VF24</accession>
<protein>
    <submittedName>
        <fullName evidence="8">GlsB/YeaQ/YmgE family stress response membrane protein</fullName>
    </submittedName>
</protein>
<evidence type="ECO:0000256" key="2">
    <source>
        <dbReference type="ARBA" id="ARBA00011006"/>
    </source>
</evidence>
<evidence type="ECO:0000256" key="1">
    <source>
        <dbReference type="ARBA" id="ARBA00004651"/>
    </source>
</evidence>
<dbReference type="EMBL" id="JAENII010000004">
    <property type="protein sequence ID" value="MBK1826621.1"/>
    <property type="molecule type" value="Genomic_DNA"/>
</dbReference>
<evidence type="ECO:0000256" key="5">
    <source>
        <dbReference type="ARBA" id="ARBA00022989"/>
    </source>
</evidence>
<keyword evidence="3" id="KW-1003">Cell membrane</keyword>
<sequence>MEHWIAWAILGLAAGAIARAIVPGEERGGWIPTMILGIIGAFVGGWIAERIGFLPPSDPGTWLPGPKSILSATVGAIIVLSIWKWLRR</sequence>
<evidence type="ECO:0000313" key="9">
    <source>
        <dbReference type="Proteomes" id="UP000658278"/>
    </source>
</evidence>
<keyword evidence="6 7" id="KW-0472">Membrane</keyword>
<dbReference type="Proteomes" id="UP000658278">
    <property type="component" value="Unassembled WGS sequence"/>
</dbReference>
<name>A0A934VF24_9BACT</name>
<dbReference type="PANTHER" id="PTHR33884:SF3">
    <property type="entry name" value="UPF0410 PROTEIN YMGE"/>
    <property type="match status" value="1"/>
</dbReference>
<feature type="transmembrane region" description="Helical" evidence="7">
    <location>
        <begin position="69"/>
        <end position="86"/>
    </location>
</feature>
<feature type="transmembrane region" description="Helical" evidence="7">
    <location>
        <begin position="30"/>
        <end position="48"/>
    </location>
</feature>
<dbReference type="InterPro" id="IPR007341">
    <property type="entry name" value="Transgly_assoc"/>
</dbReference>
<dbReference type="RefSeq" id="WP_200277765.1">
    <property type="nucleotide sequence ID" value="NZ_JAENII010000004.1"/>
</dbReference>
<evidence type="ECO:0000256" key="4">
    <source>
        <dbReference type="ARBA" id="ARBA00022692"/>
    </source>
</evidence>
<keyword evidence="9" id="KW-1185">Reference proteome</keyword>
<evidence type="ECO:0000256" key="6">
    <source>
        <dbReference type="ARBA" id="ARBA00023136"/>
    </source>
</evidence>
<keyword evidence="4 7" id="KW-0812">Transmembrane</keyword>
<proteinExistence type="inferred from homology"/>
<dbReference type="GO" id="GO:0005886">
    <property type="term" value="C:plasma membrane"/>
    <property type="evidence" value="ECO:0007669"/>
    <property type="project" value="UniProtKB-SubCell"/>
</dbReference>
<gene>
    <name evidence="8" type="ORF">JIN81_06300</name>
</gene>
<dbReference type="Pfam" id="PF04226">
    <property type="entry name" value="Transgly_assoc"/>
    <property type="match status" value="1"/>
</dbReference>
<evidence type="ECO:0000313" key="8">
    <source>
        <dbReference type="EMBL" id="MBK1826621.1"/>
    </source>
</evidence>
<comment type="caution">
    <text evidence="8">The sequence shown here is derived from an EMBL/GenBank/DDBJ whole genome shotgun (WGS) entry which is preliminary data.</text>
</comment>
<evidence type="ECO:0000256" key="7">
    <source>
        <dbReference type="SAM" id="Phobius"/>
    </source>
</evidence>
<comment type="subcellular location">
    <subcellularLocation>
        <location evidence="1">Cell membrane</location>
        <topology evidence="1">Multi-pass membrane protein</topology>
    </subcellularLocation>
</comment>
<keyword evidence="5 7" id="KW-1133">Transmembrane helix</keyword>
<dbReference type="AlphaFoldDB" id="A0A934VF24"/>
<evidence type="ECO:0000256" key="3">
    <source>
        <dbReference type="ARBA" id="ARBA00022475"/>
    </source>
</evidence>
<comment type="similarity">
    <text evidence="2">Belongs to the UPF0410 family.</text>
</comment>